<keyword evidence="3 6" id="KW-0812">Transmembrane</keyword>
<evidence type="ECO:0008006" key="9">
    <source>
        <dbReference type="Google" id="ProtNLM"/>
    </source>
</evidence>
<dbReference type="InterPro" id="IPR004151">
    <property type="entry name" value="7TM_GPCR_serpentine_rcpt_Sre"/>
</dbReference>
<keyword evidence="5 6" id="KW-0472">Membrane</keyword>
<evidence type="ECO:0000313" key="7">
    <source>
        <dbReference type="EMBL" id="CAD6194924.1"/>
    </source>
</evidence>
<feature type="transmembrane region" description="Helical" evidence="6">
    <location>
        <begin position="249"/>
        <end position="273"/>
    </location>
</feature>
<comment type="subcellular location">
    <subcellularLocation>
        <location evidence="1">Membrane</location>
        <topology evidence="1">Multi-pass membrane protein</topology>
    </subcellularLocation>
</comment>
<sequence>MNVQLTNEDGTIIWLPIYTMNESPELSWWYWVLRSLELFLHIPALILTALVCRIASKNRIFHVNMTIIIVTFLAQWIECFVARLCILPYQEGWIQVGGNDALDCKKSVRTLHDWARKLQVPKEQSLPRYPNVALKLPLAVISGRISQDSLRLCYDFYCYSICRGTVHRFFLARTYFYLNYYNFKIQKRMNEQYRTYAYSLAKRYQARENLRCLKLMSYLVATAVGTLTFNGILLTLGTYRLVSDFVSNIMFSIMEAVLNLNALYIAPVTILSMPTWRTAFLKQIPHLCRRFPKRTTNRTQVQPIGEADEYFNQFKMLW</sequence>
<organism evidence="7 8">
    <name type="scientific">Caenorhabditis auriculariae</name>
    <dbReference type="NCBI Taxonomy" id="2777116"/>
    <lineage>
        <taxon>Eukaryota</taxon>
        <taxon>Metazoa</taxon>
        <taxon>Ecdysozoa</taxon>
        <taxon>Nematoda</taxon>
        <taxon>Chromadorea</taxon>
        <taxon>Rhabditida</taxon>
        <taxon>Rhabditina</taxon>
        <taxon>Rhabditomorpha</taxon>
        <taxon>Rhabditoidea</taxon>
        <taxon>Rhabditidae</taxon>
        <taxon>Peloderinae</taxon>
        <taxon>Caenorhabditis</taxon>
    </lineage>
</organism>
<protein>
    <recommendedName>
        <fullName evidence="9">G protein-coupled receptor</fullName>
    </recommendedName>
</protein>
<proteinExistence type="inferred from homology"/>
<dbReference type="Proteomes" id="UP000835052">
    <property type="component" value="Unassembled WGS sequence"/>
</dbReference>
<keyword evidence="4 6" id="KW-1133">Transmembrane helix</keyword>
<evidence type="ECO:0000256" key="6">
    <source>
        <dbReference type="SAM" id="Phobius"/>
    </source>
</evidence>
<comment type="similarity">
    <text evidence="2">Belongs to the nematode receptor-like protein sre family.</text>
</comment>
<dbReference type="PANTHER" id="PTHR23128:SF132">
    <property type="entry name" value="SERPENTINE RECEPTOR, CLASS E (EPSILON)-RELATED"/>
    <property type="match status" value="1"/>
</dbReference>
<evidence type="ECO:0000256" key="5">
    <source>
        <dbReference type="ARBA" id="ARBA00023136"/>
    </source>
</evidence>
<dbReference type="AlphaFoldDB" id="A0A8S1HGR6"/>
<dbReference type="GO" id="GO:0007606">
    <property type="term" value="P:sensory perception of chemical stimulus"/>
    <property type="evidence" value="ECO:0007669"/>
    <property type="project" value="InterPro"/>
</dbReference>
<evidence type="ECO:0000256" key="1">
    <source>
        <dbReference type="ARBA" id="ARBA00004141"/>
    </source>
</evidence>
<dbReference type="EMBL" id="CAJGYM010000049">
    <property type="protein sequence ID" value="CAD6194924.1"/>
    <property type="molecule type" value="Genomic_DNA"/>
</dbReference>
<dbReference type="Pfam" id="PF03125">
    <property type="entry name" value="Sre"/>
    <property type="match status" value="2"/>
</dbReference>
<dbReference type="GO" id="GO:0016020">
    <property type="term" value="C:membrane"/>
    <property type="evidence" value="ECO:0007669"/>
    <property type="project" value="UniProtKB-SubCell"/>
</dbReference>
<dbReference type="PANTHER" id="PTHR23128">
    <property type="entry name" value="SERPENTINE RECEPTOR, CLASS E (EPSILON)-RELATED"/>
    <property type="match status" value="1"/>
</dbReference>
<feature type="transmembrane region" description="Helical" evidence="6">
    <location>
        <begin position="215"/>
        <end position="237"/>
    </location>
</feature>
<evidence type="ECO:0000256" key="2">
    <source>
        <dbReference type="ARBA" id="ARBA00006803"/>
    </source>
</evidence>
<gene>
    <name evidence="7" type="ORF">CAUJ_LOCUS10843</name>
</gene>
<name>A0A8S1HGR6_9PELO</name>
<feature type="transmembrane region" description="Helical" evidence="6">
    <location>
        <begin position="28"/>
        <end position="52"/>
    </location>
</feature>
<reference evidence="7" key="1">
    <citation type="submission" date="2020-10" db="EMBL/GenBank/DDBJ databases">
        <authorList>
            <person name="Kikuchi T."/>
        </authorList>
    </citation>
    <scope>NUCLEOTIDE SEQUENCE</scope>
    <source>
        <strain evidence="7">NKZ352</strain>
    </source>
</reference>
<evidence type="ECO:0000313" key="8">
    <source>
        <dbReference type="Proteomes" id="UP000835052"/>
    </source>
</evidence>
<comment type="caution">
    <text evidence="7">The sequence shown here is derived from an EMBL/GenBank/DDBJ whole genome shotgun (WGS) entry which is preliminary data.</text>
</comment>
<evidence type="ECO:0000256" key="3">
    <source>
        <dbReference type="ARBA" id="ARBA00022692"/>
    </source>
</evidence>
<accession>A0A8S1HGR6</accession>
<evidence type="ECO:0000256" key="4">
    <source>
        <dbReference type="ARBA" id="ARBA00022989"/>
    </source>
</evidence>
<dbReference type="OrthoDB" id="5832606at2759"/>
<keyword evidence="8" id="KW-1185">Reference proteome</keyword>